<dbReference type="InterPro" id="IPR018764">
    <property type="entry name" value="RskA_C"/>
</dbReference>
<dbReference type="EMBL" id="WQRF01000001">
    <property type="protein sequence ID" value="MVS98720.1"/>
    <property type="molecule type" value="Genomic_DNA"/>
</dbReference>
<evidence type="ECO:0000313" key="3">
    <source>
        <dbReference type="EMBL" id="MVS98720.1"/>
    </source>
</evidence>
<dbReference type="Pfam" id="PF10099">
    <property type="entry name" value="RskA_C"/>
    <property type="match status" value="1"/>
</dbReference>
<gene>
    <name evidence="3" type="ORF">GO014_06760</name>
</gene>
<keyword evidence="1" id="KW-0812">Transmembrane</keyword>
<evidence type="ECO:0000313" key="4">
    <source>
        <dbReference type="Proteomes" id="UP000438106"/>
    </source>
</evidence>
<evidence type="ECO:0000256" key="1">
    <source>
        <dbReference type="SAM" id="Phobius"/>
    </source>
</evidence>
<dbReference type="GO" id="GO:0005886">
    <property type="term" value="C:plasma membrane"/>
    <property type="evidence" value="ECO:0007669"/>
    <property type="project" value="InterPro"/>
</dbReference>
<name>A0A7X3K395_9HYPH</name>
<protein>
    <recommendedName>
        <fullName evidence="2">Anti-sigma K factor RskA C-terminal domain-containing protein</fullName>
    </recommendedName>
</protein>
<accession>A0A7X3K395</accession>
<dbReference type="PANTHER" id="PTHR37461">
    <property type="entry name" value="ANTI-SIGMA-K FACTOR RSKA"/>
    <property type="match status" value="1"/>
</dbReference>
<organism evidence="3 4">
    <name type="scientific">Devosia marina</name>
    <dbReference type="NCBI Taxonomy" id="2683198"/>
    <lineage>
        <taxon>Bacteria</taxon>
        <taxon>Pseudomonadati</taxon>
        <taxon>Pseudomonadota</taxon>
        <taxon>Alphaproteobacteria</taxon>
        <taxon>Hyphomicrobiales</taxon>
        <taxon>Devosiaceae</taxon>
        <taxon>Devosia</taxon>
    </lineage>
</organism>
<keyword evidence="4" id="KW-1185">Reference proteome</keyword>
<feature type="domain" description="Anti-sigma K factor RskA C-terminal" evidence="2">
    <location>
        <begin position="112"/>
        <end position="236"/>
    </location>
</feature>
<keyword evidence="1" id="KW-0472">Membrane</keyword>
<dbReference type="AlphaFoldDB" id="A0A7X3K395"/>
<proteinExistence type="predicted"/>
<dbReference type="InterPro" id="IPR051474">
    <property type="entry name" value="Anti-sigma-K/W_factor"/>
</dbReference>
<comment type="caution">
    <text evidence="3">The sequence shown here is derived from an EMBL/GenBank/DDBJ whole genome shotgun (WGS) entry which is preliminary data.</text>
</comment>
<dbReference type="PANTHER" id="PTHR37461:SF1">
    <property type="entry name" value="ANTI-SIGMA-K FACTOR RSKA"/>
    <property type="match status" value="1"/>
</dbReference>
<dbReference type="GO" id="GO:0016989">
    <property type="term" value="F:sigma factor antagonist activity"/>
    <property type="evidence" value="ECO:0007669"/>
    <property type="project" value="TreeGrafter"/>
</dbReference>
<reference evidence="3 4" key="1">
    <citation type="submission" date="2019-12" db="EMBL/GenBank/DDBJ databases">
        <title>Devosia maris sp. nov., isolated from the deep seawater.</title>
        <authorList>
            <person name="Liu Y."/>
        </authorList>
    </citation>
    <scope>NUCLEOTIDE SEQUENCE [LARGE SCALE GENOMIC DNA]</scope>
    <source>
        <strain evidence="3 4">L53-10-65</strain>
    </source>
</reference>
<sequence length="246" mass="26323">MGPAWRRRPAGVPGMTPQDRERIGEYVLGLLEGSDAQDFEARLGSEPELAAAVAKLRAQLQTLDDTAGELPVDLALWQRIAERLDAPEDEQAQPAHLRPANDNRWTRRLGMAASILVALAVGYLTGTNLTTSRQPVMIAVLLTEDGSEPGAIVEAFADDTIRLVPLDLTARPANRVYQVWTLPDPETGPVSIGIFDDPATLSLSGPDLPPPEPGQLYEITLEPSGGSPTGRPTGPILVKGFAKSPL</sequence>
<evidence type="ECO:0000259" key="2">
    <source>
        <dbReference type="Pfam" id="PF10099"/>
    </source>
</evidence>
<keyword evidence="1" id="KW-1133">Transmembrane helix</keyword>
<dbReference type="Proteomes" id="UP000438106">
    <property type="component" value="Unassembled WGS sequence"/>
</dbReference>
<feature type="transmembrane region" description="Helical" evidence="1">
    <location>
        <begin position="109"/>
        <end position="126"/>
    </location>
</feature>
<dbReference type="GO" id="GO:0006417">
    <property type="term" value="P:regulation of translation"/>
    <property type="evidence" value="ECO:0007669"/>
    <property type="project" value="TreeGrafter"/>
</dbReference>